<evidence type="ECO:0000313" key="2">
    <source>
        <dbReference type="EMBL" id="MBB4142639.1"/>
    </source>
</evidence>
<sequence>MYQKLSAFALFIAIATLPNSALSQTIPYNPRALQVPEGHVSINVSLGLSNPIVEGTAVEEQIEAIQKRAYQLAGKQCQIITQSIADSCKLLGITSNINTQRQSPMSQIGITLQVNLAIRFRDEISKP</sequence>
<dbReference type="Proteomes" id="UP000519897">
    <property type="component" value="Unassembled WGS sequence"/>
</dbReference>
<organism evidence="2 3">
    <name type="scientific">Rhizobium rhizoryzae</name>
    <dbReference type="NCBI Taxonomy" id="451876"/>
    <lineage>
        <taxon>Bacteria</taxon>
        <taxon>Pseudomonadati</taxon>
        <taxon>Pseudomonadota</taxon>
        <taxon>Alphaproteobacteria</taxon>
        <taxon>Hyphomicrobiales</taxon>
        <taxon>Rhizobiaceae</taxon>
        <taxon>Rhizobium/Agrobacterium group</taxon>
        <taxon>Rhizobium</taxon>
    </lineage>
</organism>
<evidence type="ECO:0008006" key="4">
    <source>
        <dbReference type="Google" id="ProtNLM"/>
    </source>
</evidence>
<reference evidence="2 3" key="1">
    <citation type="submission" date="2020-08" db="EMBL/GenBank/DDBJ databases">
        <title>Genomic Encyclopedia of Type Strains, Phase IV (KMG-IV): sequencing the most valuable type-strain genomes for metagenomic binning, comparative biology and taxonomic classification.</title>
        <authorList>
            <person name="Goeker M."/>
        </authorList>
    </citation>
    <scope>NUCLEOTIDE SEQUENCE [LARGE SCALE GENOMIC DNA]</scope>
    <source>
        <strain evidence="2 3">DSM 29514</strain>
    </source>
</reference>
<evidence type="ECO:0000256" key="1">
    <source>
        <dbReference type="SAM" id="SignalP"/>
    </source>
</evidence>
<protein>
    <recommendedName>
        <fullName evidence="4">DUF541 domain-containing protein</fullName>
    </recommendedName>
</protein>
<keyword evidence="1" id="KW-0732">Signal</keyword>
<proteinExistence type="predicted"/>
<dbReference type="EMBL" id="JACIEC010000001">
    <property type="protein sequence ID" value="MBB4142639.1"/>
    <property type="molecule type" value="Genomic_DNA"/>
</dbReference>
<comment type="caution">
    <text evidence="2">The sequence shown here is derived from an EMBL/GenBank/DDBJ whole genome shotgun (WGS) entry which is preliminary data.</text>
</comment>
<name>A0A7W6LDY9_9HYPH</name>
<dbReference type="RefSeq" id="WP_165136525.1">
    <property type="nucleotide sequence ID" value="NZ_CP049250.1"/>
</dbReference>
<keyword evidence="3" id="KW-1185">Reference proteome</keyword>
<evidence type="ECO:0000313" key="3">
    <source>
        <dbReference type="Proteomes" id="UP000519897"/>
    </source>
</evidence>
<gene>
    <name evidence="2" type="ORF">GGQ72_001138</name>
</gene>
<dbReference type="AlphaFoldDB" id="A0A7W6LDY9"/>
<feature type="signal peptide" evidence="1">
    <location>
        <begin position="1"/>
        <end position="21"/>
    </location>
</feature>
<accession>A0A7W6LDY9</accession>
<feature type="chain" id="PRO_5030869294" description="DUF541 domain-containing protein" evidence="1">
    <location>
        <begin position="22"/>
        <end position="127"/>
    </location>
</feature>